<reference evidence="1" key="1">
    <citation type="journal article" date="2020" name="Nature">
        <title>Giant virus diversity and host interactions through global metagenomics.</title>
        <authorList>
            <person name="Schulz F."/>
            <person name="Roux S."/>
            <person name="Paez-Espino D."/>
            <person name="Jungbluth S."/>
            <person name="Walsh D.A."/>
            <person name="Denef V.J."/>
            <person name="McMahon K.D."/>
            <person name="Konstantinidis K.T."/>
            <person name="Eloe-Fadrosh E.A."/>
            <person name="Kyrpides N.C."/>
            <person name="Woyke T."/>
        </authorList>
    </citation>
    <scope>NUCLEOTIDE SEQUENCE</scope>
    <source>
        <strain evidence="1">GVMAG-M-3300023179-103</strain>
    </source>
</reference>
<evidence type="ECO:0000313" key="1">
    <source>
        <dbReference type="EMBL" id="QHT22053.1"/>
    </source>
</evidence>
<dbReference type="AlphaFoldDB" id="A0A6C0E0H2"/>
<organism evidence="1">
    <name type="scientific">viral metagenome</name>
    <dbReference type="NCBI Taxonomy" id="1070528"/>
    <lineage>
        <taxon>unclassified sequences</taxon>
        <taxon>metagenomes</taxon>
        <taxon>organismal metagenomes</taxon>
    </lineage>
</organism>
<name>A0A6C0E0H2_9ZZZZ</name>
<dbReference type="EMBL" id="MN739701">
    <property type="protein sequence ID" value="QHT22053.1"/>
    <property type="molecule type" value="Genomic_DNA"/>
</dbReference>
<sequence length="33" mass="4123">MNVHYNLHKQKILINKHNKYIFYIRIHNEILSS</sequence>
<protein>
    <submittedName>
        <fullName evidence="1">Uncharacterized protein</fullName>
    </submittedName>
</protein>
<proteinExistence type="predicted"/>
<accession>A0A6C0E0H2</accession>